<dbReference type="Pfam" id="PF02130">
    <property type="entry name" value="YbeY"/>
    <property type="match status" value="1"/>
</dbReference>
<reference evidence="10 12" key="1">
    <citation type="submission" date="2017-02" db="EMBL/GenBank/DDBJ databases">
        <authorList>
            <person name="Peterson S.W."/>
        </authorList>
    </citation>
    <scope>NUCLEOTIDE SEQUENCE [LARGE SCALE GENOMIC DNA]</scope>
    <source>
        <strain evidence="10 12">2B3F</strain>
    </source>
</reference>
<reference evidence="11 13" key="2">
    <citation type="submission" date="2019-03" db="EMBL/GenBank/DDBJ databases">
        <title>Reclassification of Micrococcus aloeverae and Micrococcus yunnanensis as later heterotypic synonyms of Micrococcus luteus.</title>
        <authorList>
            <person name="Huang C.-H."/>
        </authorList>
    </citation>
    <scope>NUCLEOTIDE SEQUENCE [LARGE SCALE GENOMIC DNA]</scope>
    <source>
        <strain evidence="11 13">BCRC 12151</strain>
    </source>
</reference>
<comment type="cofactor">
    <cofactor evidence="9">
        <name>Zn(2+)</name>
        <dbReference type="ChEBI" id="CHEBI:29105"/>
    </cofactor>
    <text evidence="9">Binds 1 zinc ion.</text>
</comment>
<keyword evidence="9" id="KW-0963">Cytoplasm</keyword>
<dbReference type="SUPFAM" id="SSF55486">
    <property type="entry name" value="Metalloproteases ('zincins'), catalytic domain"/>
    <property type="match status" value="1"/>
</dbReference>
<keyword evidence="8 9" id="KW-0862">Zinc</keyword>
<dbReference type="GO" id="GO:0004521">
    <property type="term" value="F:RNA endonuclease activity"/>
    <property type="evidence" value="ECO:0007669"/>
    <property type="project" value="UniProtKB-UniRule"/>
</dbReference>
<dbReference type="AlphaFoldDB" id="A0A1R4J849"/>
<comment type="similarity">
    <text evidence="1 9">Belongs to the endoribonuclease YbeY family.</text>
</comment>
<dbReference type="GO" id="GO:0004222">
    <property type="term" value="F:metalloendopeptidase activity"/>
    <property type="evidence" value="ECO:0007669"/>
    <property type="project" value="InterPro"/>
</dbReference>
<proteinExistence type="inferred from homology"/>
<keyword evidence="3 9" id="KW-0698">rRNA processing</keyword>
<keyword evidence="5 9" id="KW-0479">Metal-binding</keyword>
<evidence type="ECO:0000256" key="7">
    <source>
        <dbReference type="ARBA" id="ARBA00022801"/>
    </source>
</evidence>
<evidence type="ECO:0000256" key="5">
    <source>
        <dbReference type="ARBA" id="ARBA00022723"/>
    </source>
</evidence>
<feature type="binding site" evidence="9">
    <location>
        <position position="119"/>
    </location>
    <ligand>
        <name>Zn(2+)</name>
        <dbReference type="ChEBI" id="CHEBI:29105"/>
        <note>catalytic</note>
    </ligand>
</feature>
<dbReference type="EMBL" id="SPKT01000007">
    <property type="protein sequence ID" value="TFH99806.1"/>
    <property type="molecule type" value="Genomic_DNA"/>
</dbReference>
<dbReference type="HAMAP" id="MF_00009">
    <property type="entry name" value="Endoribonucl_YbeY"/>
    <property type="match status" value="1"/>
</dbReference>
<dbReference type="NCBIfam" id="TIGR00043">
    <property type="entry name" value="rRNA maturation RNase YbeY"/>
    <property type="match status" value="1"/>
</dbReference>
<evidence type="ECO:0000256" key="4">
    <source>
        <dbReference type="ARBA" id="ARBA00022722"/>
    </source>
</evidence>
<sequence length="157" mass="17101">MAVEIVNESGIDVPEQDLLAMAKHVYARMHVHPQAETAVTVVDAARMAELHVEWMDLEGPTDVMSLPMDELAPGTEDAPSEGVLGDVVLCPEVAAEQAARGGHSRDDELMLLLTHGMLHLLGYDHMEQDERAEMFALQDRLVAEVLGRPAPAPTTED</sequence>
<evidence type="ECO:0000256" key="8">
    <source>
        <dbReference type="ARBA" id="ARBA00022833"/>
    </source>
</evidence>
<evidence type="ECO:0000313" key="12">
    <source>
        <dbReference type="Proteomes" id="UP000196230"/>
    </source>
</evidence>
<evidence type="ECO:0000256" key="3">
    <source>
        <dbReference type="ARBA" id="ARBA00022552"/>
    </source>
</evidence>
<gene>
    <name evidence="9 11" type="primary">ybeY</name>
    <name evidence="11" type="ORF">E4A49_05070</name>
    <name evidence="10" type="ORF">FM125_07065</name>
</gene>
<feature type="binding site" evidence="9">
    <location>
        <position position="125"/>
    </location>
    <ligand>
        <name>Zn(2+)</name>
        <dbReference type="ChEBI" id="CHEBI:29105"/>
        <note>catalytic</note>
    </ligand>
</feature>
<dbReference type="PROSITE" id="PS01306">
    <property type="entry name" value="UPF0054"/>
    <property type="match status" value="1"/>
</dbReference>
<dbReference type="InterPro" id="IPR023091">
    <property type="entry name" value="MetalPrtase_cat_dom_sf_prd"/>
</dbReference>
<organism evidence="10 12">
    <name type="scientific">Micrococcus lylae</name>
    <dbReference type="NCBI Taxonomy" id="1273"/>
    <lineage>
        <taxon>Bacteria</taxon>
        <taxon>Bacillati</taxon>
        <taxon>Actinomycetota</taxon>
        <taxon>Actinomycetes</taxon>
        <taxon>Micrococcales</taxon>
        <taxon>Micrococcaceae</taxon>
        <taxon>Micrococcus</taxon>
    </lineage>
</organism>
<protein>
    <recommendedName>
        <fullName evidence="9">Endoribonuclease YbeY</fullName>
        <ecNumber evidence="9">3.1.-.-</ecNumber>
    </recommendedName>
</protein>
<dbReference type="Proteomes" id="UP000297477">
    <property type="component" value="Unassembled WGS sequence"/>
</dbReference>
<dbReference type="GO" id="GO:0006364">
    <property type="term" value="P:rRNA processing"/>
    <property type="evidence" value="ECO:0007669"/>
    <property type="project" value="UniProtKB-UniRule"/>
</dbReference>
<name>A0A1R4J849_9MICC</name>
<dbReference type="GO" id="GO:0005737">
    <property type="term" value="C:cytoplasm"/>
    <property type="evidence" value="ECO:0007669"/>
    <property type="project" value="UniProtKB-SubCell"/>
</dbReference>
<dbReference type="GO" id="GO:0008270">
    <property type="term" value="F:zinc ion binding"/>
    <property type="evidence" value="ECO:0007669"/>
    <property type="project" value="UniProtKB-UniRule"/>
</dbReference>
<accession>A0A1R4J849</accession>
<comment type="subcellular location">
    <subcellularLocation>
        <location evidence="9">Cytoplasm</location>
    </subcellularLocation>
</comment>
<evidence type="ECO:0000256" key="1">
    <source>
        <dbReference type="ARBA" id="ARBA00010875"/>
    </source>
</evidence>
<evidence type="ECO:0000256" key="6">
    <source>
        <dbReference type="ARBA" id="ARBA00022759"/>
    </source>
</evidence>
<keyword evidence="2 9" id="KW-0690">Ribosome biogenesis</keyword>
<keyword evidence="7 9" id="KW-0378">Hydrolase</keyword>
<evidence type="ECO:0000313" key="13">
    <source>
        <dbReference type="Proteomes" id="UP000297477"/>
    </source>
</evidence>
<dbReference type="Proteomes" id="UP000196230">
    <property type="component" value="Unassembled WGS sequence"/>
</dbReference>
<keyword evidence="4 9" id="KW-0540">Nuclease</keyword>
<dbReference type="EMBL" id="FUKP01000046">
    <property type="protein sequence ID" value="SJN28266.1"/>
    <property type="molecule type" value="Genomic_DNA"/>
</dbReference>
<evidence type="ECO:0000313" key="11">
    <source>
        <dbReference type="EMBL" id="TFH99806.1"/>
    </source>
</evidence>
<dbReference type="PANTHER" id="PTHR46986">
    <property type="entry name" value="ENDORIBONUCLEASE YBEY, CHLOROPLASTIC"/>
    <property type="match status" value="1"/>
</dbReference>
<dbReference type="InterPro" id="IPR002036">
    <property type="entry name" value="YbeY"/>
</dbReference>
<feature type="binding site" evidence="9">
    <location>
        <position position="115"/>
    </location>
    <ligand>
        <name>Zn(2+)</name>
        <dbReference type="ChEBI" id="CHEBI:29105"/>
        <note>catalytic</note>
    </ligand>
</feature>
<keyword evidence="6 9" id="KW-0255">Endonuclease</keyword>
<evidence type="ECO:0000313" key="10">
    <source>
        <dbReference type="EMBL" id="SJN28266.1"/>
    </source>
</evidence>
<dbReference type="Gene3D" id="3.40.390.30">
    <property type="entry name" value="Metalloproteases ('zincins'), catalytic domain"/>
    <property type="match status" value="1"/>
</dbReference>
<dbReference type="InterPro" id="IPR020549">
    <property type="entry name" value="YbeY_CS"/>
</dbReference>
<evidence type="ECO:0000256" key="9">
    <source>
        <dbReference type="HAMAP-Rule" id="MF_00009"/>
    </source>
</evidence>
<comment type="function">
    <text evidence="9">Single strand-specific metallo-endoribonuclease involved in late-stage 70S ribosome quality control and in maturation of the 3' terminus of the 16S rRNA.</text>
</comment>
<dbReference type="PANTHER" id="PTHR46986:SF1">
    <property type="entry name" value="ENDORIBONUCLEASE YBEY, CHLOROPLASTIC"/>
    <property type="match status" value="1"/>
</dbReference>
<keyword evidence="13" id="KW-1185">Reference proteome</keyword>
<dbReference type="EC" id="3.1.-.-" evidence="9"/>
<dbReference type="RefSeq" id="WP_067191912.1">
    <property type="nucleotide sequence ID" value="NZ_CP126965.1"/>
</dbReference>
<evidence type="ECO:0000256" key="2">
    <source>
        <dbReference type="ARBA" id="ARBA00022517"/>
    </source>
</evidence>
<dbReference type="OrthoDB" id="9807740at2"/>